<dbReference type="InterPro" id="IPR006977">
    <property type="entry name" value="Yip1_dom"/>
</dbReference>
<feature type="transmembrane region" description="Helical" evidence="5">
    <location>
        <begin position="130"/>
        <end position="153"/>
    </location>
</feature>
<evidence type="ECO:0000256" key="1">
    <source>
        <dbReference type="ARBA" id="ARBA00004141"/>
    </source>
</evidence>
<keyword evidence="3 5" id="KW-1133">Transmembrane helix</keyword>
<name>A0A7G9YS10_9EURY</name>
<evidence type="ECO:0000259" key="6">
    <source>
        <dbReference type="Pfam" id="PF04893"/>
    </source>
</evidence>
<dbReference type="AlphaFoldDB" id="A0A7G9YS10"/>
<proteinExistence type="predicted"/>
<dbReference type="GO" id="GO:0016020">
    <property type="term" value="C:membrane"/>
    <property type="evidence" value="ECO:0007669"/>
    <property type="project" value="UniProtKB-SubCell"/>
</dbReference>
<protein>
    <recommendedName>
        <fullName evidence="6">Yip1 domain-containing protein</fullName>
    </recommendedName>
</protein>
<organism evidence="7">
    <name type="scientific">Candidatus Methanophagaceae archaeon ANME-1 ERB6</name>
    <dbReference type="NCBI Taxonomy" id="2759912"/>
    <lineage>
        <taxon>Archaea</taxon>
        <taxon>Methanobacteriati</taxon>
        <taxon>Methanobacteriota</taxon>
        <taxon>Stenosarchaea group</taxon>
        <taxon>Methanomicrobia</taxon>
        <taxon>Candidatus Methanophagales</taxon>
        <taxon>Candidatus Methanophagaceae</taxon>
    </lineage>
</organism>
<sequence>MNILGRIRGFAFNPSKEFAASKEDTLTDAFKYYVPLLAILALILAIMVTIVVTAMVSMLGLSKLTLMPGLPELGKIAPLLGAGAFVGIIAAGIIAAIYIAVWLHIWVYLFGGRRGLKQTAKAITYGATPCLLLGWVPGPNIIIAPIWSLLLVITGVMELHELSSGMVILAVILAILVPVIIVGIIAAVIVSTIL</sequence>
<evidence type="ECO:0000256" key="5">
    <source>
        <dbReference type="SAM" id="Phobius"/>
    </source>
</evidence>
<evidence type="ECO:0000256" key="2">
    <source>
        <dbReference type="ARBA" id="ARBA00022692"/>
    </source>
</evidence>
<keyword evidence="4 5" id="KW-0472">Membrane</keyword>
<feature type="transmembrane region" description="Helical" evidence="5">
    <location>
        <begin position="165"/>
        <end position="190"/>
    </location>
</feature>
<keyword evidence="2 5" id="KW-0812">Transmembrane</keyword>
<feature type="transmembrane region" description="Helical" evidence="5">
    <location>
        <begin position="32"/>
        <end position="56"/>
    </location>
</feature>
<comment type="subcellular location">
    <subcellularLocation>
        <location evidence="1">Membrane</location>
        <topology evidence="1">Multi-pass membrane protein</topology>
    </subcellularLocation>
</comment>
<evidence type="ECO:0000256" key="4">
    <source>
        <dbReference type="ARBA" id="ARBA00023136"/>
    </source>
</evidence>
<dbReference type="Pfam" id="PF04893">
    <property type="entry name" value="Yip1"/>
    <property type="match status" value="1"/>
</dbReference>
<gene>
    <name evidence="7" type="ORF">HMJGLFMP_00036</name>
</gene>
<dbReference type="EMBL" id="MT631451">
    <property type="protein sequence ID" value="QNO50794.1"/>
    <property type="molecule type" value="Genomic_DNA"/>
</dbReference>
<accession>A0A7G9YS10</accession>
<feature type="domain" description="Yip1" evidence="6">
    <location>
        <begin position="11"/>
        <end position="184"/>
    </location>
</feature>
<evidence type="ECO:0000256" key="3">
    <source>
        <dbReference type="ARBA" id="ARBA00022989"/>
    </source>
</evidence>
<reference evidence="7" key="1">
    <citation type="submission" date="2020-06" db="EMBL/GenBank/DDBJ databases">
        <title>Unique genomic features of the anaerobic methanotrophic archaea.</title>
        <authorList>
            <person name="Chadwick G.L."/>
            <person name="Skennerton C.T."/>
            <person name="Laso-Perez R."/>
            <person name="Leu A.O."/>
            <person name="Speth D.R."/>
            <person name="Yu H."/>
            <person name="Morgan-Lang C."/>
            <person name="Hatzenpichler R."/>
            <person name="Goudeau D."/>
            <person name="Malmstrom R."/>
            <person name="Brazelton W.J."/>
            <person name="Woyke T."/>
            <person name="Hallam S.J."/>
            <person name="Tyson G.W."/>
            <person name="Wegener G."/>
            <person name="Boetius A."/>
            <person name="Orphan V."/>
        </authorList>
    </citation>
    <scope>NUCLEOTIDE SEQUENCE</scope>
</reference>
<feature type="transmembrane region" description="Helical" evidence="5">
    <location>
        <begin position="76"/>
        <end position="109"/>
    </location>
</feature>
<evidence type="ECO:0000313" key="7">
    <source>
        <dbReference type="EMBL" id="QNO50794.1"/>
    </source>
</evidence>